<dbReference type="AlphaFoldDB" id="A0A642VD13"/>
<reference evidence="4" key="1">
    <citation type="journal article" date="2019" name="G3 (Bethesda)">
        <title>Genome Assemblies of Two Rare Opportunistic Yeast Pathogens: Diutina rugosa (syn. Candida rugosa) and Trichomonascus ciferrii (syn. Candida ciferrii).</title>
        <authorList>
            <person name="Mixao V."/>
            <person name="Saus E."/>
            <person name="Hansen A.P."/>
            <person name="Lass-Florl C."/>
            <person name="Gabaldon T."/>
        </authorList>
    </citation>
    <scope>NUCLEOTIDE SEQUENCE</scope>
    <source>
        <strain evidence="4">CBS 4856</strain>
    </source>
</reference>
<feature type="compositionally biased region" description="Basic and acidic residues" evidence="3">
    <location>
        <begin position="24"/>
        <end position="33"/>
    </location>
</feature>
<dbReference type="EMBL" id="SWFS01000050">
    <property type="protein sequence ID" value="KAA8917272.1"/>
    <property type="molecule type" value="Genomic_DNA"/>
</dbReference>
<dbReference type="Proteomes" id="UP000761534">
    <property type="component" value="Unassembled WGS sequence"/>
</dbReference>
<feature type="region of interest" description="Disordered" evidence="3">
    <location>
        <begin position="1"/>
        <end position="94"/>
    </location>
</feature>
<comment type="caution">
    <text evidence="4">The sequence shown here is derived from an EMBL/GenBank/DDBJ whole genome shotgun (WGS) entry which is preliminary data.</text>
</comment>
<feature type="compositionally biased region" description="Polar residues" evidence="3">
    <location>
        <begin position="192"/>
        <end position="206"/>
    </location>
</feature>
<evidence type="ECO:0000313" key="5">
    <source>
        <dbReference type="Proteomes" id="UP000761534"/>
    </source>
</evidence>
<keyword evidence="1" id="KW-0880">Kelch repeat</keyword>
<dbReference type="PANTHER" id="PTHR46093">
    <property type="entry name" value="ACYL-COA-BINDING DOMAIN-CONTAINING PROTEIN 5"/>
    <property type="match status" value="1"/>
</dbReference>
<proteinExistence type="predicted"/>
<evidence type="ECO:0000256" key="1">
    <source>
        <dbReference type="ARBA" id="ARBA00022441"/>
    </source>
</evidence>
<name>A0A642VD13_9ASCO</name>
<dbReference type="PANTHER" id="PTHR46093:SF18">
    <property type="entry name" value="FIBRONECTIN TYPE-III DOMAIN-CONTAINING PROTEIN"/>
    <property type="match status" value="1"/>
</dbReference>
<feature type="region of interest" description="Disordered" evidence="3">
    <location>
        <begin position="560"/>
        <end position="581"/>
    </location>
</feature>
<feature type="compositionally biased region" description="Low complexity" evidence="3">
    <location>
        <begin position="115"/>
        <end position="127"/>
    </location>
</feature>
<dbReference type="InterPro" id="IPR006652">
    <property type="entry name" value="Kelch_1"/>
</dbReference>
<dbReference type="Pfam" id="PF24681">
    <property type="entry name" value="Kelch_KLHDC2_KLHL20_DRC7"/>
    <property type="match status" value="1"/>
</dbReference>
<dbReference type="VEuPathDB" id="FungiDB:TRICI_000558"/>
<sequence>MEETVESDGLLNLSRALELPPIPSHEKLPKEAVRCGGGAPGGGGSRRNHSTTSLTRTLSASSVLSKVPRSQQQQRTPSSALSMGSTNNNNNSIDLHKMTSLDEINQNPQYIGRSSASVFSSSTSSSSRNNITLDYPAQRSSNLDNNDPDNSSYTSPTDESFVVTYKPDQMSIHSSRYYEKMATKPWVPTYNKKPSQSQLPQISTSAGLPLETPPQSPEMASIGSGGNHSKVRTSSFHSSNNTIEQRIKLARSKSSSWSNPLKFGPNADTTTTNNQSSSSQGSLSAYNQGINDDKGGSGASVTKTYNIHEDYESRRWEDAVPPLSLYEHVPRMFGEEPPKISGHTCTLIREKLYIFGGKTDNSVSNSLYVFNCITHTLSKPKLNGTVPPPIYDMTATKVGAKSIYFFGGQDENKVCNNDLYVLNIATFTFTKLKLEGRVPPARRGHSTVHYLNTLYLFGGFSNDQPVNDVWKIELGSAPLEGTVTCSEVLSLEKDTAHWPSERGYHTAHYAPPKSALEDGVNAMMVVYGGNSLTEVFDEVWFFDFYVEKWQWLGPTKIKCDPNEPPDQATAQVPRPPNTPPHPMCCRTLHSSELSGKYLITYGGHNGSTFMNTLDVLNLQTRRWTVRTCYGFKNPGPCSHSGAIYDSRYYVIGGFDLNQILTGIKVIEMPLFPVFQPQ</sequence>
<evidence type="ECO:0000256" key="3">
    <source>
        <dbReference type="SAM" id="MobiDB-lite"/>
    </source>
</evidence>
<feature type="compositionally biased region" description="Low complexity" evidence="3">
    <location>
        <begin position="140"/>
        <end position="152"/>
    </location>
</feature>
<feature type="compositionally biased region" description="Gly residues" evidence="3">
    <location>
        <begin position="35"/>
        <end position="45"/>
    </location>
</feature>
<dbReference type="OrthoDB" id="45365at2759"/>
<dbReference type="Pfam" id="PF01344">
    <property type="entry name" value="Kelch_1"/>
    <property type="match status" value="1"/>
</dbReference>
<feature type="region of interest" description="Disordered" evidence="3">
    <location>
        <begin position="115"/>
        <end position="160"/>
    </location>
</feature>
<keyword evidence="5" id="KW-1185">Reference proteome</keyword>
<evidence type="ECO:0000313" key="4">
    <source>
        <dbReference type="EMBL" id="KAA8917272.1"/>
    </source>
</evidence>
<feature type="compositionally biased region" description="Low complexity" evidence="3">
    <location>
        <begin position="269"/>
        <end position="280"/>
    </location>
</feature>
<dbReference type="Gene3D" id="2.120.10.80">
    <property type="entry name" value="Kelch-type beta propeller"/>
    <property type="match status" value="2"/>
</dbReference>
<protein>
    <submittedName>
        <fullName evidence="4">Uncharacterized protein</fullName>
    </submittedName>
</protein>
<feature type="region of interest" description="Disordered" evidence="3">
    <location>
        <begin position="189"/>
        <end position="301"/>
    </location>
</feature>
<feature type="compositionally biased region" description="Polar residues" evidence="3">
    <location>
        <begin position="75"/>
        <end position="93"/>
    </location>
</feature>
<feature type="compositionally biased region" description="Polar residues" evidence="3">
    <location>
        <begin position="281"/>
        <end position="290"/>
    </location>
</feature>
<gene>
    <name evidence="4" type="ORF">TRICI_000558</name>
</gene>
<accession>A0A642VD13</accession>
<dbReference type="InterPro" id="IPR015915">
    <property type="entry name" value="Kelch-typ_b-propeller"/>
</dbReference>
<dbReference type="SUPFAM" id="SSF117281">
    <property type="entry name" value="Kelch motif"/>
    <property type="match status" value="2"/>
</dbReference>
<feature type="compositionally biased region" description="Polar residues" evidence="3">
    <location>
        <begin position="232"/>
        <end position="244"/>
    </location>
</feature>
<evidence type="ECO:0000256" key="2">
    <source>
        <dbReference type="ARBA" id="ARBA00022737"/>
    </source>
</evidence>
<keyword evidence="2" id="KW-0677">Repeat</keyword>
<feature type="compositionally biased region" description="Low complexity" evidence="3">
    <location>
        <begin position="50"/>
        <end position="65"/>
    </location>
</feature>
<organism evidence="4 5">
    <name type="scientific">Trichomonascus ciferrii</name>
    <dbReference type="NCBI Taxonomy" id="44093"/>
    <lineage>
        <taxon>Eukaryota</taxon>
        <taxon>Fungi</taxon>
        <taxon>Dikarya</taxon>
        <taxon>Ascomycota</taxon>
        <taxon>Saccharomycotina</taxon>
        <taxon>Dipodascomycetes</taxon>
        <taxon>Dipodascales</taxon>
        <taxon>Trichomonascaceae</taxon>
        <taxon>Trichomonascus</taxon>
        <taxon>Trichomonascus ciferrii complex</taxon>
    </lineage>
</organism>